<protein>
    <submittedName>
        <fullName evidence="2">Uncharacterized protein</fullName>
    </submittedName>
</protein>
<evidence type="ECO:0000313" key="3">
    <source>
        <dbReference type="Proteomes" id="UP001597139"/>
    </source>
</evidence>
<accession>A0ABD6BSI6</accession>
<comment type="caution">
    <text evidence="2">The sequence shown here is derived from an EMBL/GenBank/DDBJ whole genome shotgun (WGS) entry which is preliminary data.</text>
</comment>
<reference evidence="2 3" key="1">
    <citation type="journal article" date="2019" name="Int. J. Syst. Evol. Microbiol.">
        <title>The Global Catalogue of Microorganisms (GCM) 10K type strain sequencing project: providing services to taxonomists for standard genome sequencing and annotation.</title>
        <authorList>
            <consortium name="The Broad Institute Genomics Platform"/>
            <consortium name="The Broad Institute Genome Sequencing Center for Infectious Disease"/>
            <person name="Wu L."/>
            <person name="Ma J."/>
        </authorList>
    </citation>
    <scope>NUCLEOTIDE SEQUENCE [LARGE SCALE GENOMIC DNA]</scope>
    <source>
        <strain evidence="2 3">CGMCC 1.12859</strain>
    </source>
</reference>
<feature type="compositionally biased region" description="Low complexity" evidence="1">
    <location>
        <begin position="1915"/>
        <end position="1925"/>
    </location>
</feature>
<sequence length="2258" mass="230939">MNARGVAVGLVAVLLFSAVGGVFVGGVGAASETVVISPENPEAGAQTTHNVSIPVDDSSSNEAGGSLSRVIIDYANDSTGASFDLTGVSNDTIKAIGTGGTAGSIDSSAHYDVNGVTTEENGTKLVIDLGGNEDLTGGDYVVVKFSNVVNPPREGSYNIVGDLNPQSVDSPESGSIRIEDTTPPDVGISLTADGEGNLDAVVDSNEELSALNVTIDGSDGTVARSLTLSDFNESSGDWTYAASALSVQDDEYTATVDGATDYAGNTESNPSASDSATVDATRISVDSGNVTPAAVGGGETVSQTANVSVSGASAYGGSETVSFTVNDSVVVENASASVVEGSASVSSTATVDNGTVSVAVDSGSGGGTAAYTVGFDIDATYVGEGARIEAIDAEAIDSDNAQDSQQIAAVDVKDVTPPVITNFTLVRGPGGAQDVDLELVADEQLGGGTVNLTGDAGGTLDVRNAGEQSSNGNWTYTFDVSDGIDGEFGANVTGADGSYYVVDTADSPNRNRNSHDDSMTVNEDAIVVVEANATNSTVGPGETADQRITVDVADVSLDGGTDTVRVVLPSEAENVQLNGVENATAGAATTVDGGQAFNATLNPGNGGGVTDVQVTFDVNATYDETLEGQTLPVNASAFDSDGDSDTATAVTNVSVRDVPPTISNFTLFTAEGPQDVDLRFNASEELGTAEASFQNDLDGERRTLAGNVTLVEAVDGTYVYEANVSDGEDGQFDATLSATDLYGNAAEGDLDATLRVNETDPVVVDATVDPAELRPNETVTQNLTATVDGLSRDGNADRVRVTLPENARVRSARWGSVNGANGGNVAGTTNRSILIDVDSGDGLGTANVTVEFDAEVDYGGQLEGETVPLNVTAIDSDGAQNATTNETSARVVDTQPVISNFTVNETADGVDLTFDANEQLVRFTVGLTGDLDANRTLDEGDFVQTYADGNWTYTNESLVSQDGTYNATLDAGAAFDSDDNANPETHSAGVVVDNNPIDVVAANVTNDPVDPQSTVAQQVVVDVHNGSLDGETDTVDVTFNDSVDVTATNVSSTVGGASLTDAGTLTVEVATGSGGGVTDLTLTINVTATYGDELEGETLAVDASATDSDGDSDEETELTNVSVRDTHPVITNFTLSNESRDVNLSFNSTEALETITVETTGDSPQATLTRGSFTETLVDGNYTYEANVSDGVDGTFDASLAEGAALDNADNGNNASHTAALTVNTRSVTLTAASVTPGSVTPESTVEQNLTVSADHFGQDGGTDTLTLTLNESLNVTALGGGTVTAGESTVSGTERLDPDGDGEYERIRISLDTGDGGGTTDVTAALNATVAYPGGTEGATLAVDASATDSDGDEDAAAALANVSVEGVPPTVTNFGLNATGQDVDVSFNASEQLSASEVDLGGDLNETLTDLNGAQIAEDDWAYTANVSDGQDGYFTATLSSAVDRFGNDGADGETDSVRVNEVGPKIQQIRISPKTLWPGERTNQTLTTNVTGLSQDGINETVTYEFANESAVELRNVTAEGANASAIVTDNGTAILVNLSTGNATGSANVTLTTNLTATYANSTEGETFNVTTLVNDSLNETAGPVNTTVAVNDTVPTVTAFNLTADEQLINLTVTSNESLETLNVSLGGDLNETLTHGNFTETPVDGNYTYETNVSDGVDGNFTATLTNATDPYGNNVTVGQNDSLVVDTENVTVGPVNVTPTDVRPNRTVDQTTVLNVSDLNSDGLNDTATLTFSNGTDVFGANASVDDANTTATVTNVTDANADGFNESVTVGLNTTDALGTENLTLTVNTTAFYNGSLEGANVTLDAVVNDSDGSNASLTENVTVVDTVPTVTAFDVSRNGSTIELAMRSNERLETLRVALSVATGGNLTRADFDATRTGDTIAYTTTLADGREGEFGAELTAAVDNAGNDGAAGQNDSVTYRVETGGGQQGGQQPAPEPEPEPEPTEEVTRVDNSSDGAPLSVRVVSIEDGREVVVENARRGASVAAHLTPSETERAIGVSLSDVELTATTNGTATLTVQAGRSGAFDALPESVDPVVAYEAGTGAVTETAYTVRVTDSRLGDRDPDTVRVFTADGTELNATYIGEAVDKHGFRVDTDAERFAVALSGANVSVVDASLPAANASGVATNVTLFDARTNVTLRNTGPVAGNHTVNVTAANELVAQRTVRVDANSTRTVQISANASGIEQEGPILIEADGVDAGTIPPADERQTPTITFENADSTSTEADSPFALATLLVALAGAALLARRE</sequence>
<dbReference type="Proteomes" id="UP001597139">
    <property type="component" value="Unassembled WGS sequence"/>
</dbReference>
<evidence type="ECO:0000256" key="1">
    <source>
        <dbReference type="SAM" id="MobiDB-lite"/>
    </source>
</evidence>
<feature type="region of interest" description="Disordered" evidence="1">
    <location>
        <begin position="1915"/>
        <end position="1969"/>
    </location>
</feature>
<dbReference type="EMBL" id="JBHUCZ010000006">
    <property type="protein sequence ID" value="MFD1567534.1"/>
    <property type="molecule type" value="Genomic_DNA"/>
</dbReference>
<dbReference type="RefSeq" id="WP_267647364.1">
    <property type="nucleotide sequence ID" value="NZ_JANHGR010000002.1"/>
</dbReference>
<proteinExistence type="predicted"/>
<evidence type="ECO:0000313" key="2">
    <source>
        <dbReference type="EMBL" id="MFD1567534.1"/>
    </source>
</evidence>
<gene>
    <name evidence="2" type="ORF">ACFSAU_08510</name>
</gene>
<organism evidence="2 3">
    <name type="scientific">Halolamina litorea</name>
    <dbReference type="NCBI Taxonomy" id="1515593"/>
    <lineage>
        <taxon>Archaea</taxon>
        <taxon>Methanobacteriati</taxon>
        <taxon>Methanobacteriota</taxon>
        <taxon>Stenosarchaea group</taxon>
        <taxon>Halobacteria</taxon>
        <taxon>Halobacteriales</taxon>
        <taxon>Haloferacaceae</taxon>
    </lineage>
</organism>
<name>A0ABD6BSI6_9EURY</name>
<keyword evidence="3" id="KW-1185">Reference proteome</keyword>